<dbReference type="InterPro" id="IPR019734">
    <property type="entry name" value="TPR_rpt"/>
</dbReference>
<dbReference type="InterPro" id="IPR052384">
    <property type="entry name" value="TMTC_O-mannosyltransferase"/>
</dbReference>
<dbReference type="PROSITE" id="PS50293">
    <property type="entry name" value="TPR_REGION"/>
    <property type="match status" value="2"/>
</dbReference>
<dbReference type="PROSITE" id="PS50896">
    <property type="entry name" value="LISH"/>
    <property type="match status" value="1"/>
</dbReference>
<feature type="transmembrane region" description="Helical" evidence="2">
    <location>
        <begin position="227"/>
        <end position="245"/>
    </location>
</feature>
<gene>
    <name evidence="4" type="ORF">COX08_02855</name>
</gene>
<feature type="transmembrane region" description="Helical" evidence="2">
    <location>
        <begin position="298"/>
        <end position="314"/>
    </location>
</feature>
<keyword evidence="2" id="KW-1133">Transmembrane helix</keyword>
<proteinExistence type="predicted"/>
<protein>
    <recommendedName>
        <fullName evidence="3">Glycosyltransferase RgtA/B/C/D-like domain-containing protein</fullName>
    </recommendedName>
</protein>
<feature type="transmembrane region" description="Helical" evidence="2">
    <location>
        <begin position="320"/>
        <end position="339"/>
    </location>
</feature>
<dbReference type="InterPro" id="IPR006594">
    <property type="entry name" value="LisH"/>
</dbReference>
<dbReference type="PROSITE" id="PS50005">
    <property type="entry name" value="TPR"/>
    <property type="match status" value="3"/>
</dbReference>
<feature type="transmembrane region" description="Helical" evidence="2">
    <location>
        <begin position="100"/>
        <end position="124"/>
    </location>
</feature>
<dbReference type="AlphaFoldDB" id="A0A2H0B659"/>
<dbReference type="Pfam" id="PF13414">
    <property type="entry name" value="TPR_11"/>
    <property type="match status" value="1"/>
</dbReference>
<comment type="caution">
    <text evidence="4">The sequence shown here is derived from an EMBL/GenBank/DDBJ whole genome shotgun (WGS) entry which is preliminary data.</text>
</comment>
<dbReference type="SUPFAM" id="SSF48452">
    <property type="entry name" value="TPR-like"/>
    <property type="match status" value="1"/>
</dbReference>
<dbReference type="GO" id="GO:0035269">
    <property type="term" value="P:protein O-linked glycosylation via mannose"/>
    <property type="evidence" value="ECO:0007669"/>
    <property type="project" value="TreeGrafter"/>
</dbReference>
<reference evidence="4 5" key="1">
    <citation type="submission" date="2017-09" db="EMBL/GenBank/DDBJ databases">
        <title>Depth-based differentiation of microbial function through sediment-hosted aquifers and enrichment of novel symbionts in the deep terrestrial subsurface.</title>
        <authorList>
            <person name="Probst A.J."/>
            <person name="Ladd B."/>
            <person name="Jarett J.K."/>
            <person name="Geller-Mcgrath D.E."/>
            <person name="Sieber C.M."/>
            <person name="Emerson J.B."/>
            <person name="Anantharaman K."/>
            <person name="Thomas B.C."/>
            <person name="Malmstrom R."/>
            <person name="Stieglmeier M."/>
            <person name="Klingl A."/>
            <person name="Woyke T."/>
            <person name="Ryan C.M."/>
            <person name="Banfield J.F."/>
        </authorList>
    </citation>
    <scope>NUCLEOTIDE SEQUENCE [LARGE SCALE GENOMIC DNA]</scope>
    <source>
        <strain evidence="4">CG23_combo_of_CG06-09_8_20_14_all_34_8</strain>
    </source>
</reference>
<feature type="transmembrane region" description="Helical" evidence="2">
    <location>
        <begin position="381"/>
        <end position="399"/>
    </location>
</feature>
<organism evidence="4 5">
    <name type="scientific">Candidatus Beckwithbacteria bacterium CG23_combo_of_CG06-09_8_20_14_all_34_8</name>
    <dbReference type="NCBI Taxonomy" id="1974497"/>
    <lineage>
        <taxon>Bacteria</taxon>
        <taxon>Candidatus Beckwithiibacteriota</taxon>
    </lineage>
</organism>
<keyword evidence="1" id="KW-0802">TPR repeat</keyword>
<feature type="domain" description="Glycosyltransferase RgtA/B/C/D-like" evidence="3">
    <location>
        <begin position="109"/>
        <end position="241"/>
    </location>
</feature>
<dbReference type="Pfam" id="PF13231">
    <property type="entry name" value="PMT_2"/>
    <property type="match status" value="1"/>
</dbReference>
<evidence type="ECO:0000313" key="5">
    <source>
        <dbReference type="Proteomes" id="UP000229459"/>
    </source>
</evidence>
<dbReference type="SMART" id="SM00028">
    <property type="entry name" value="TPR"/>
    <property type="match status" value="3"/>
</dbReference>
<feature type="repeat" description="TPR" evidence="1">
    <location>
        <begin position="491"/>
        <end position="524"/>
    </location>
</feature>
<feature type="repeat" description="TPR" evidence="1">
    <location>
        <begin position="457"/>
        <end position="490"/>
    </location>
</feature>
<dbReference type="GO" id="GO:0000030">
    <property type="term" value="F:mannosyltransferase activity"/>
    <property type="evidence" value="ECO:0007669"/>
    <property type="project" value="TreeGrafter"/>
</dbReference>
<feature type="transmembrane region" description="Helical" evidence="2">
    <location>
        <begin position="189"/>
        <end position="215"/>
    </location>
</feature>
<dbReference type="PANTHER" id="PTHR44216">
    <property type="entry name" value="PROTEIN O-MANNOSYL-TRANSFERASE TMTC2"/>
    <property type="match status" value="1"/>
</dbReference>
<evidence type="ECO:0000256" key="2">
    <source>
        <dbReference type="SAM" id="Phobius"/>
    </source>
</evidence>
<accession>A0A2H0B659</accession>
<sequence length="537" mass="63045">MKLTKDIKIVERFFLQLLNYPYILIGIFIFIAYGNSLLNGIVYLDDDKLVVNQYQFNHNLANIPQVFAEDIFRNPNKTGYFYRPLLRLTFMADAQFGQEYVIFFSHFTNLIFHFLAISLFYYLLKQINIKQNFALLIVIIAGVHPLTAQTVAFIPGRNDSLLAVFIILSFIFFLRYTKNNMKKDYIFHILLFLFALLIKESAFVLPLIISFYILFFTEWKKIIFSKNYYFLLVGWIIMLLIWYILRKSVLISPTTNSDLNIIYSLTHNLPTIIPSIGKFILPFNLSVYPILNDMKWKYGWITIGIVLLISFFTPKKNFRLISFGFVWFILFFISSLIKPTYMTPDFLEHRLYLPMFGLFFVILGLNKVSFWDKLNKKNQNIFSFILITSIILVFLRITISRNIFYKNGVNFWENAVATSPSLAFNHGNLGTMFFLDGNYINAAKEFNKALEINPLEPIVHNNLGLIYLSQKQYDQAAEEFQKELEINPNYDTVYYNLGLVFSKIGETDKAIENWQKVLEINPNYIKAQEQLKILNNK</sequence>
<dbReference type="Gene3D" id="1.25.40.10">
    <property type="entry name" value="Tetratricopeptide repeat domain"/>
    <property type="match status" value="1"/>
</dbReference>
<keyword evidence="2" id="KW-0812">Transmembrane</keyword>
<feature type="transmembrane region" description="Helical" evidence="2">
    <location>
        <begin position="20"/>
        <end position="44"/>
    </location>
</feature>
<feature type="repeat" description="TPR" evidence="1">
    <location>
        <begin position="423"/>
        <end position="456"/>
    </location>
</feature>
<evidence type="ECO:0000313" key="4">
    <source>
        <dbReference type="EMBL" id="PIP53104.1"/>
    </source>
</evidence>
<dbReference type="Proteomes" id="UP000229459">
    <property type="component" value="Unassembled WGS sequence"/>
</dbReference>
<evidence type="ECO:0000259" key="3">
    <source>
        <dbReference type="Pfam" id="PF13231"/>
    </source>
</evidence>
<dbReference type="InterPro" id="IPR011990">
    <property type="entry name" value="TPR-like_helical_dom_sf"/>
</dbReference>
<feature type="transmembrane region" description="Helical" evidence="2">
    <location>
        <begin position="351"/>
        <end position="369"/>
    </location>
</feature>
<evidence type="ECO:0000256" key="1">
    <source>
        <dbReference type="PROSITE-ProRule" id="PRU00339"/>
    </source>
</evidence>
<dbReference type="EMBL" id="PCSR01000068">
    <property type="protein sequence ID" value="PIP53104.1"/>
    <property type="molecule type" value="Genomic_DNA"/>
</dbReference>
<feature type="transmembrane region" description="Helical" evidence="2">
    <location>
        <begin position="133"/>
        <end position="154"/>
    </location>
</feature>
<dbReference type="InterPro" id="IPR038731">
    <property type="entry name" value="RgtA/B/C-like"/>
</dbReference>
<keyword evidence="2" id="KW-0472">Membrane</keyword>
<feature type="transmembrane region" description="Helical" evidence="2">
    <location>
        <begin position="160"/>
        <end position="177"/>
    </location>
</feature>
<dbReference type="PANTHER" id="PTHR44216:SF3">
    <property type="entry name" value="PROTEIN O-MANNOSYL-TRANSFERASE TMTC2"/>
    <property type="match status" value="1"/>
</dbReference>
<name>A0A2H0B659_9BACT</name>